<accession>A0AA48H7F1</accession>
<dbReference type="Gene3D" id="2.120.10.30">
    <property type="entry name" value="TolB, C-terminal domain"/>
    <property type="match status" value="6"/>
</dbReference>
<dbReference type="PANTHER" id="PTHR13833:SF71">
    <property type="entry name" value="NHL DOMAIN-CONTAINING PROTEIN"/>
    <property type="match status" value="1"/>
</dbReference>
<dbReference type="Proteomes" id="UP001228113">
    <property type="component" value="Chromosome"/>
</dbReference>
<dbReference type="Pfam" id="PF01436">
    <property type="entry name" value="NHL"/>
    <property type="match status" value="1"/>
</dbReference>
<organism evidence="2 3">
    <name type="scientific">Mesoterricola sediminis</name>
    <dbReference type="NCBI Taxonomy" id="2927980"/>
    <lineage>
        <taxon>Bacteria</taxon>
        <taxon>Pseudomonadati</taxon>
        <taxon>Acidobacteriota</taxon>
        <taxon>Holophagae</taxon>
        <taxon>Holophagales</taxon>
        <taxon>Holophagaceae</taxon>
        <taxon>Mesoterricola</taxon>
    </lineage>
</organism>
<dbReference type="SUPFAM" id="SSF101898">
    <property type="entry name" value="NHL repeat"/>
    <property type="match status" value="1"/>
</dbReference>
<dbReference type="InterPro" id="IPR011042">
    <property type="entry name" value="6-blade_b-propeller_TolB-like"/>
</dbReference>
<dbReference type="EMBL" id="AP027081">
    <property type="protein sequence ID" value="BDU78736.1"/>
    <property type="molecule type" value="Genomic_DNA"/>
</dbReference>
<dbReference type="SUPFAM" id="SSF50952">
    <property type="entry name" value="Soluble quinoprotein glucose dehydrogenase"/>
    <property type="match status" value="1"/>
</dbReference>
<name>A0AA48H7F1_9BACT</name>
<evidence type="ECO:0000313" key="3">
    <source>
        <dbReference type="Proteomes" id="UP001228113"/>
    </source>
</evidence>
<reference evidence="2" key="1">
    <citation type="journal article" date="2023" name="Int. J. Syst. Evol. Microbiol.">
        <title>Mesoterricola silvestris gen. nov., sp. nov., Mesoterricola sediminis sp. nov., Geothrix oryzae sp. nov., Geothrix edaphica sp. nov., Geothrix rubra sp. nov., and Geothrix limicola sp. nov., six novel members of Acidobacteriota isolated from soils.</title>
        <authorList>
            <person name="Itoh H."/>
            <person name="Sugisawa Y."/>
            <person name="Mise K."/>
            <person name="Xu Z."/>
            <person name="Kuniyasu M."/>
            <person name="Ushijima N."/>
            <person name="Kawano K."/>
            <person name="Kobayashi E."/>
            <person name="Shiratori Y."/>
            <person name="Masuda Y."/>
            <person name="Senoo K."/>
        </authorList>
    </citation>
    <scope>NUCLEOTIDE SEQUENCE</scope>
    <source>
        <strain evidence="2">W786</strain>
    </source>
</reference>
<dbReference type="InterPro" id="IPR011041">
    <property type="entry name" value="Quinoprot_gluc/sorb_DH_b-prop"/>
</dbReference>
<dbReference type="SUPFAM" id="SSF63829">
    <property type="entry name" value="Calcium-dependent phosphotriesterase"/>
    <property type="match status" value="1"/>
</dbReference>
<dbReference type="KEGG" id="msea:METESE_36940"/>
<keyword evidence="1" id="KW-0677">Repeat</keyword>
<evidence type="ECO:0000313" key="2">
    <source>
        <dbReference type="EMBL" id="BDU78736.1"/>
    </source>
</evidence>
<evidence type="ECO:0000256" key="1">
    <source>
        <dbReference type="ARBA" id="ARBA00022737"/>
    </source>
</evidence>
<protein>
    <submittedName>
        <fullName evidence="2">Uncharacterized protein</fullName>
    </submittedName>
</protein>
<dbReference type="PANTHER" id="PTHR13833">
    <property type="match status" value="1"/>
</dbReference>
<gene>
    <name evidence="2" type="ORF">METESE_36940</name>
</gene>
<dbReference type="InterPro" id="IPR001258">
    <property type="entry name" value="NHL_repeat"/>
</dbReference>
<keyword evidence="3" id="KW-1185">Reference proteome</keyword>
<proteinExistence type="predicted"/>
<dbReference type="AlphaFoldDB" id="A0AA48H7F1"/>
<sequence length="1033" mass="105493">MGARSESPAVPDGVPPRLALAGFPGLGVLALSLLLASCRSVDRSGPPDPTPLIQAFVPRPPVITEGDTAALDAAFTGQGFVQGLGPIRSGLPLAVTPAATTTYALTVLGPDGRTETRQATLQVVAPPDPPVVQAAPDPVTEQELVTLQAEPVAGLTYRWSLQGDATPVSGLEGPTFVVRAGAPGSLILGCVATNAAGRQSPWCFRVVPVVPRPPTPALTAPDLVTVGQRASAQVTFAPPGTPRVWALTNATLDSGDGTDAITFTPLAPGPVGLTWATGGVTCAREVTALAAPTISAFQAQSDLVGVGSPAVLQAAFADGTATVDPGGLPLHPGEDLVTAPLQTGTTFTLTVTNAAGARATRTCQVRAASIQRVAGFPSGEGTRDGQGRSAFFLSLGRLAADPAGNLYTDQHEVHLIRRITPDGTTTTFTGDPLHPGNVDGPLASARFLGPVAVAWSPRDGALFVADSQAGVIRRIQDGQVSTWAGVAGQSGRRDGPRLQALFEQPTALAAAPDGSLFVVDGKDANFVRRISPAGDVSTFAGSGLPGYEDQADPLQARFRSLAGLAVDGAGQVFVTDALGETLRVIRAGGVVETLAGQADTVGFTDDPDGRNVRFSLPGAIAIDPADGRLVVADRLNHRIRKVDPGTGATWTLCGSGVAGYQDGDALSAQFDFVEGLAFLPDGTLAISDTFNACIRTFDPLRGVQTLAGHGRPREGCTDGGADTATFDVPDGLVFEPSGTLYVADSISYTIRRVDREGNVQTIAGSATNSGTADGAALAGARFSRPTGLLLLPGSLLISDREASTLRALQLAGPAPQVTTLAGSALASGTTDGVGTSARFRSPEGIAQGADGVLYVADSEAHLIRKLDPDGSVTTLAGAPDAAGYVDAGNGLDARFNQPSGLALQGDTLYVTERGNRTLRAVDLVTTAVRTVAGSPDLWGALDGVGLQASFAEPAGVVVTPQGDLFIADTLAGTIRHVTPEGRVTTPLGHRGQLGLETGPAPGFLGTPRALALDPLTGDLCFTDDNAVMRVHFH</sequence>